<evidence type="ECO:0000313" key="2">
    <source>
        <dbReference type="Proteomes" id="UP000028667"/>
    </source>
</evidence>
<reference evidence="1 2" key="1">
    <citation type="journal article" date="2014" name="Virology">
        <title>Genome of brown tide virus (AaV), the little giant of the Megaviridae, elucidates NCLDV genome expansion and host-virus coevolution.</title>
        <authorList>
            <person name="Moniruzzaman M."/>
            <person name="LeCleir G.R."/>
            <person name="Brown C.M."/>
            <person name="Gobler C.J."/>
            <person name="Bidle K.D."/>
            <person name="Wilson W.H."/>
            <person name="Wilhelm S.W."/>
        </authorList>
    </citation>
    <scope>NUCLEOTIDE SEQUENCE [LARGE SCALE GENOMIC DNA]</scope>
    <source>
        <strain evidence="1">BtV-01</strain>
    </source>
</reference>
<dbReference type="EMBL" id="KJ645900">
    <property type="protein sequence ID" value="AII17012.1"/>
    <property type="molecule type" value="Genomic_DNA"/>
</dbReference>
<keyword evidence="2" id="KW-1185">Reference proteome</keyword>
<gene>
    <name evidence="1" type="ORF">AaV_248</name>
</gene>
<sequence>MDKETFEIRRKSRDLKMHKDLIRKYHKDFSEKYENLFNMITSDNCDDEILNKILKLKAGVNQNKFSQEEASVGVGQVLVDTYIKPVMDK</sequence>
<dbReference type="RefSeq" id="YP_009052322.1">
    <property type="nucleotide sequence ID" value="NC_024697.1"/>
</dbReference>
<dbReference type="Proteomes" id="UP000028667">
    <property type="component" value="Segment"/>
</dbReference>
<name>A0A076FGZ2_9VIRU</name>
<accession>A0A076FGZ2</accession>
<organism evidence="1 2">
    <name type="scientific">Aureococcus anophagefferens virus</name>
    <dbReference type="NCBI Taxonomy" id="1474867"/>
    <lineage>
        <taxon>Viruses</taxon>
        <taxon>Varidnaviria</taxon>
        <taxon>Bamfordvirae</taxon>
        <taxon>Nucleocytoviricota</taxon>
        <taxon>Megaviricetes</taxon>
        <taxon>Imitervirales</taxon>
        <taxon>Schizomimiviridae</taxon>
        <taxon>Kratosvirus</taxon>
        <taxon>Kratosvirus quantuckense</taxon>
    </lineage>
</organism>
<evidence type="ECO:0000313" key="1">
    <source>
        <dbReference type="EMBL" id="AII17012.1"/>
    </source>
</evidence>
<proteinExistence type="predicted"/>
<dbReference type="GeneID" id="20041711"/>
<protein>
    <submittedName>
        <fullName evidence="1">Uncharacterized protein</fullName>
    </submittedName>
</protein>
<dbReference type="KEGG" id="vg:20041711"/>